<gene>
    <name evidence="1" type="ORF">CWE10_17720</name>
</gene>
<accession>A0A953ID20</accession>
<dbReference type="GO" id="GO:0009288">
    <property type="term" value="C:bacterial-type flagellum"/>
    <property type="evidence" value="ECO:0007669"/>
    <property type="project" value="InterPro"/>
</dbReference>
<proteinExistence type="predicted"/>
<dbReference type="InterPro" id="IPR042187">
    <property type="entry name" value="Flagellin_C_sub2"/>
</dbReference>
<evidence type="ECO:0000313" key="1">
    <source>
        <dbReference type="EMBL" id="MBY6277991.1"/>
    </source>
</evidence>
<keyword evidence="1" id="KW-0282">Flagellum</keyword>
<dbReference type="EMBL" id="PIUK01000302">
    <property type="protein sequence ID" value="MBY6277991.1"/>
    <property type="molecule type" value="Genomic_DNA"/>
</dbReference>
<feature type="non-terminal residue" evidence="1">
    <location>
        <position position="1"/>
    </location>
</feature>
<protein>
    <submittedName>
        <fullName evidence="1">Flagellin</fullName>
    </submittedName>
</protein>
<name>A0A953ID20_SYMTR</name>
<keyword evidence="1" id="KW-0969">Cilium</keyword>
<dbReference type="Gene3D" id="6.10.10.10">
    <property type="entry name" value="Flagellar export chaperone, C-terminal domain"/>
    <property type="match status" value="1"/>
</dbReference>
<sequence length="58" mass="6744">NNTMLKEANLTTSESMLRDANIAREMMNYISGKIRQQGDYLLISHINRNVEETLKLFI</sequence>
<dbReference type="AlphaFoldDB" id="A0A953ID20"/>
<comment type="caution">
    <text evidence="1">The sequence shown here is derived from an EMBL/GenBank/DDBJ whole genome shotgun (WGS) entry which is preliminary data.</text>
</comment>
<keyword evidence="1" id="KW-0966">Cell projection</keyword>
<reference evidence="1" key="1">
    <citation type="submission" date="2017-11" db="EMBL/GenBank/DDBJ databases">
        <title>Three new genomes from thermophilic consortium.</title>
        <authorList>
            <person name="Quaggio R."/>
            <person name="Amgarten D."/>
            <person name="Setubal J.C."/>
        </authorList>
    </citation>
    <scope>NUCLEOTIDE SEQUENCE</scope>
    <source>
        <strain evidence="1">ZCTH01-B2</strain>
    </source>
</reference>
<organism evidence="1 2">
    <name type="scientific">Symbiobacterium thermophilum</name>
    <dbReference type="NCBI Taxonomy" id="2734"/>
    <lineage>
        <taxon>Bacteria</taxon>
        <taxon>Bacillati</taxon>
        <taxon>Bacillota</taxon>
        <taxon>Clostridia</taxon>
        <taxon>Eubacteriales</taxon>
        <taxon>Symbiobacteriaceae</taxon>
        <taxon>Symbiobacterium</taxon>
    </lineage>
</organism>
<evidence type="ECO:0000313" key="2">
    <source>
        <dbReference type="Proteomes" id="UP000732377"/>
    </source>
</evidence>
<dbReference type="SUPFAM" id="SSF64518">
    <property type="entry name" value="Phase 1 flagellin"/>
    <property type="match status" value="1"/>
</dbReference>
<dbReference type="Proteomes" id="UP000732377">
    <property type="component" value="Unassembled WGS sequence"/>
</dbReference>